<evidence type="ECO:0000313" key="2">
    <source>
        <dbReference type="EMBL" id="MEH7829147.1"/>
    </source>
</evidence>
<reference evidence="2" key="1">
    <citation type="submission" date="2024-02" db="EMBL/GenBank/DDBJ databases">
        <title>Genome sequences of strain Gemmobacter sp. JM10B15.</title>
        <authorList>
            <person name="Zhang M."/>
        </authorList>
    </citation>
    <scope>NUCLEOTIDE SEQUENCE</scope>
    <source>
        <strain evidence="2">JM10B15</strain>
    </source>
</reference>
<keyword evidence="3" id="KW-1185">Reference proteome</keyword>
<evidence type="ECO:0000313" key="3">
    <source>
        <dbReference type="Proteomes" id="UP001431963"/>
    </source>
</evidence>
<accession>A0ABU8BY23</accession>
<name>A0ABU8BY23_9RHOB</name>
<evidence type="ECO:0000256" key="1">
    <source>
        <dbReference type="SAM" id="SignalP"/>
    </source>
</evidence>
<organism evidence="2 3">
    <name type="scientific">Gemmobacter denitrificans</name>
    <dbReference type="NCBI Taxonomy" id="3123040"/>
    <lineage>
        <taxon>Bacteria</taxon>
        <taxon>Pseudomonadati</taxon>
        <taxon>Pseudomonadota</taxon>
        <taxon>Alphaproteobacteria</taxon>
        <taxon>Rhodobacterales</taxon>
        <taxon>Paracoccaceae</taxon>
        <taxon>Gemmobacter</taxon>
    </lineage>
</organism>
<feature type="signal peptide" evidence="1">
    <location>
        <begin position="1"/>
        <end position="21"/>
    </location>
</feature>
<sequence>MKRSRLVPLALLGAAAFGLSACQEEATDAASFDTLDSCLAAAKADGWFTEADCRDSFTTAQALHDETAPRYASKDICEEQHGQGACGTDSVSGSSGGGSIFMPLLMGYLIGSALGGGRPVAQPLMGRAGGGFATPGGTAIGNLNGAGKMPVQAFAKAPTTKGLPPMTRAAVAERGGFGKSATRPSSGG</sequence>
<dbReference type="InterPro" id="IPR009576">
    <property type="entry name" value="Biofilm_formation_YgiB"/>
</dbReference>
<proteinExistence type="predicted"/>
<protein>
    <submittedName>
        <fullName evidence="2">DUF1190 domain-containing protein</fullName>
    </submittedName>
</protein>
<dbReference type="Pfam" id="PF06693">
    <property type="entry name" value="DUF1190"/>
    <property type="match status" value="1"/>
</dbReference>
<keyword evidence="1" id="KW-0732">Signal</keyword>
<dbReference type="PROSITE" id="PS51257">
    <property type="entry name" value="PROKAR_LIPOPROTEIN"/>
    <property type="match status" value="1"/>
</dbReference>
<dbReference type="EMBL" id="JBALHR010000008">
    <property type="protein sequence ID" value="MEH7829147.1"/>
    <property type="molecule type" value="Genomic_DNA"/>
</dbReference>
<dbReference type="Proteomes" id="UP001431963">
    <property type="component" value="Unassembled WGS sequence"/>
</dbReference>
<dbReference type="RefSeq" id="WP_335423907.1">
    <property type="nucleotide sequence ID" value="NZ_JBALHR010000008.1"/>
</dbReference>
<comment type="caution">
    <text evidence="2">The sequence shown here is derived from an EMBL/GenBank/DDBJ whole genome shotgun (WGS) entry which is preliminary data.</text>
</comment>
<feature type="chain" id="PRO_5046985025" evidence="1">
    <location>
        <begin position="22"/>
        <end position="188"/>
    </location>
</feature>
<gene>
    <name evidence="2" type="ORF">V6590_13400</name>
</gene>